<reference evidence="2" key="1">
    <citation type="submission" date="2025-08" db="UniProtKB">
        <authorList>
            <consortium name="RefSeq"/>
        </authorList>
    </citation>
    <scope>IDENTIFICATION</scope>
    <source>
        <tissue evidence="2">Liver</tissue>
    </source>
</reference>
<accession>A0ABM2XG39</accession>
<dbReference type="PANTHER" id="PTHR15233">
    <property type="entry name" value="MITOCHONDRIAL PROTEOLIPID"/>
    <property type="match status" value="1"/>
</dbReference>
<dbReference type="RefSeq" id="XP_040599865.1">
    <property type="nucleotide sequence ID" value="XM_040743931.1"/>
</dbReference>
<sequence>MRLFQSLINSVWDPIKPYFTLLYQNIWVSMELMTFISYKIRSVHKRSKALKDSIPSHGHH</sequence>
<gene>
    <name evidence="2" type="primary">LOC106022036</name>
</gene>
<dbReference type="InterPro" id="IPR012574">
    <property type="entry name" value="ATP5MJ"/>
</dbReference>
<name>A0ABM2XG39_MESAU</name>
<dbReference type="PANTHER" id="PTHR15233:SF1">
    <property type="entry name" value="ATP SYNTHASE SUBUNIT ATP5MJ, MITOCHONDRIAL"/>
    <property type="match status" value="1"/>
</dbReference>
<evidence type="ECO:0000313" key="2">
    <source>
        <dbReference type="RefSeq" id="XP_040599865.1"/>
    </source>
</evidence>
<keyword evidence="1" id="KW-1185">Reference proteome</keyword>
<organism evidence="1 2">
    <name type="scientific">Mesocricetus auratus</name>
    <name type="common">Golden hamster</name>
    <dbReference type="NCBI Taxonomy" id="10036"/>
    <lineage>
        <taxon>Eukaryota</taxon>
        <taxon>Metazoa</taxon>
        <taxon>Chordata</taxon>
        <taxon>Craniata</taxon>
        <taxon>Vertebrata</taxon>
        <taxon>Euteleostomi</taxon>
        <taxon>Mammalia</taxon>
        <taxon>Eutheria</taxon>
        <taxon>Euarchontoglires</taxon>
        <taxon>Glires</taxon>
        <taxon>Rodentia</taxon>
        <taxon>Myomorpha</taxon>
        <taxon>Muroidea</taxon>
        <taxon>Cricetidae</taxon>
        <taxon>Cricetinae</taxon>
        <taxon>Mesocricetus</taxon>
    </lineage>
</organism>
<proteinExistence type="predicted"/>
<protein>
    <submittedName>
        <fullName evidence="2">ATP synthase subunit ATP5MPL, mitochondrial-like</fullName>
    </submittedName>
</protein>
<dbReference type="Proteomes" id="UP000886700">
    <property type="component" value="Unplaced"/>
</dbReference>
<dbReference type="GeneID" id="106022036"/>
<dbReference type="Pfam" id="PF08039">
    <property type="entry name" value="Mit_proteolip"/>
    <property type="match status" value="1"/>
</dbReference>
<evidence type="ECO:0000313" key="1">
    <source>
        <dbReference type="Proteomes" id="UP000886700"/>
    </source>
</evidence>